<dbReference type="KEGG" id="xfa:XF_0019"/>
<evidence type="ECO:0000313" key="1">
    <source>
        <dbReference type="EMBL" id="AAF82832.1"/>
    </source>
</evidence>
<dbReference type="HOGENOM" id="CLU_3124325_0_0_6"/>
<proteinExistence type="predicted"/>
<organism evidence="1 2">
    <name type="scientific">Xylella fastidiosa (strain 9a5c)</name>
    <dbReference type="NCBI Taxonomy" id="160492"/>
    <lineage>
        <taxon>Bacteria</taxon>
        <taxon>Pseudomonadati</taxon>
        <taxon>Pseudomonadota</taxon>
        <taxon>Gammaproteobacteria</taxon>
        <taxon>Lysobacterales</taxon>
        <taxon>Lysobacteraceae</taxon>
        <taxon>Xylella</taxon>
    </lineage>
</organism>
<sequence length="50" mass="5553">MILARIFKTERATKRGGVSLIIGMQAQHCQILFLDKRRIAACLSATPINP</sequence>
<dbReference type="Proteomes" id="UP000000812">
    <property type="component" value="Chromosome"/>
</dbReference>
<accession>Q9PHC5</accession>
<dbReference type="AlphaFoldDB" id="Q9PHC5"/>
<dbReference type="EMBL" id="AE003849">
    <property type="protein sequence ID" value="AAF82832.1"/>
    <property type="molecule type" value="Genomic_DNA"/>
</dbReference>
<name>Q9PHC5_XYLFA</name>
<evidence type="ECO:0000313" key="2">
    <source>
        <dbReference type="Proteomes" id="UP000000812"/>
    </source>
</evidence>
<gene>
    <name evidence="1" type="ordered locus">XF_0019</name>
</gene>
<protein>
    <submittedName>
        <fullName evidence="1">Uncharacterized protein</fullName>
    </submittedName>
</protein>
<dbReference type="PIR" id="B82859">
    <property type="entry name" value="B82859"/>
</dbReference>
<reference evidence="1 2" key="1">
    <citation type="journal article" date="2000" name="Nature">
        <title>The genome sequence of the plant pathogen Xylella fastidiosa.</title>
        <authorList>
            <person name="Simpson A.J."/>
            <person name="Reinach F.C."/>
            <person name="Arruda P."/>
            <person name="Abreu F.A."/>
            <person name="Acencio M."/>
            <person name="Alvarenga R."/>
            <person name="Alves L.M."/>
            <person name="Araya J.E."/>
            <person name="Baia G.S."/>
            <person name="Baptista C.S."/>
            <person name="Barros M.H."/>
            <person name="Bonaccorsi E.D."/>
            <person name="Bordin S."/>
            <person name="Bove J.M."/>
            <person name="Briones M.R."/>
            <person name="Bueno M.R."/>
            <person name="Camargo A.A."/>
            <person name="Camargo L.E."/>
            <person name="Carraro D.M."/>
            <person name="Carrer H."/>
            <person name="Colauto N.B."/>
            <person name="Colombo C."/>
            <person name="Costa F.F."/>
            <person name="Costa M.C."/>
            <person name="Costa-Neto C.M."/>
            <person name="Coutinho L.L."/>
            <person name="Cristofani M."/>
            <person name="Dias-Neto E."/>
            <person name="Docena C."/>
            <person name="El-Dorry H."/>
            <person name="Facincani A.P."/>
            <person name="Ferreira A.J."/>
            <person name="Ferreira V.C."/>
            <person name="Ferro J.A."/>
            <person name="Fraga J.S."/>
            <person name="Franca S.C."/>
            <person name="Franco M.C."/>
            <person name="Frohme M."/>
            <person name="Furlan L.R."/>
            <person name="Garnier M."/>
            <person name="Goldman G.H."/>
            <person name="Goldman M.H."/>
            <person name="Gomes S.L."/>
            <person name="Gruber A."/>
            <person name="Ho P.L."/>
            <person name="Hoheisel J.D."/>
            <person name="Junqueira M.L."/>
            <person name="Kemper E.L."/>
            <person name="Kitajima J.P."/>
            <person name="Krieger J.E."/>
            <person name="Kuramae E.E."/>
            <person name="Laigret F."/>
            <person name="Lambais M.R."/>
            <person name="Leite L.C."/>
            <person name="Lemos E.G."/>
            <person name="Lemos M.V."/>
            <person name="Lopes S.A."/>
            <person name="Lopes C.R."/>
            <person name="Machado J.A."/>
            <person name="Machado M.A."/>
            <person name="Madeira A.M."/>
            <person name="Madeira H.M."/>
            <person name="Marino C.L."/>
            <person name="Marques M.V."/>
            <person name="Martins E.A."/>
            <person name="Martins E.M."/>
            <person name="Matsukuma A.Y."/>
            <person name="Menck C.F."/>
            <person name="Miracca E.C."/>
            <person name="Miyaki C.Y."/>
            <person name="Monteriro-Vitorello C.B."/>
            <person name="Moon D.H."/>
            <person name="Nagai M.A."/>
            <person name="Nascimento A.L."/>
            <person name="Netto L.E."/>
            <person name="Nhani A.Jr."/>
            <person name="Nobrega F.G."/>
            <person name="Nunes L.R."/>
            <person name="Oliveira M.A."/>
            <person name="de Oliveira M.C."/>
            <person name="de Oliveira R.C."/>
            <person name="Palmieri D.A."/>
            <person name="Paris A."/>
            <person name="Peixoto B.R."/>
            <person name="Pereira G.A."/>
            <person name="Pereira H.A.Jr."/>
            <person name="Pesquero J.B."/>
            <person name="Quaggio R.B."/>
            <person name="Roberto P.G."/>
            <person name="Rodrigues V."/>
            <person name="de M Rosa A.J."/>
            <person name="de Rosa V.E.Jr."/>
            <person name="de Sa R.G."/>
            <person name="Santelli R.V."/>
            <person name="Sawasaki H.E."/>
            <person name="da Silva A.C."/>
            <person name="da Silva A.M."/>
            <person name="da Silva F.R."/>
            <person name="da Silva W.A.Jr."/>
            <person name="da Silveira J.F."/>
            <person name="Silvestri M.L."/>
            <person name="Siqueira W.J."/>
            <person name="de Souza A.A."/>
            <person name="de Souza A.P."/>
            <person name="Terenzi M.F."/>
            <person name="Truffi D."/>
            <person name="Tsai S.M."/>
            <person name="Tsuhako M.H."/>
            <person name="Vallada H."/>
            <person name="Van Sluys M.A."/>
            <person name="Verjovski-Almeida S."/>
            <person name="Vettore A.L."/>
            <person name="Zago M.A."/>
            <person name="Zatz M."/>
            <person name="Meidanis J."/>
            <person name="Setubal J.C."/>
        </authorList>
    </citation>
    <scope>NUCLEOTIDE SEQUENCE [LARGE SCALE GENOMIC DNA]</scope>
    <source>
        <strain evidence="1 2">9a5c</strain>
    </source>
</reference>